<evidence type="ECO:0000313" key="2">
    <source>
        <dbReference type="EMBL" id="SFO23328.1"/>
    </source>
</evidence>
<dbReference type="InterPro" id="IPR000182">
    <property type="entry name" value="GNAT_dom"/>
</dbReference>
<name>A0A1I5FHQ1_9ACTN</name>
<dbReference type="Pfam" id="PF13302">
    <property type="entry name" value="Acetyltransf_3"/>
    <property type="match status" value="1"/>
</dbReference>
<dbReference type="PANTHER" id="PTHR43441:SF11">
    <property type="entry name" value="RIBOSOMAL-PROTEIN-SERINE ACETYLTRANSFERASE"/>
    <property type="match status" value="1"/>
</dbReference>
<dbReference type="eggNOG" id="COG1670">
    <property type="taxonomic scope" value="Bacteria"/>
</dbReference>
<dbReference type="PROSITE" id="PS51186">
    <property type="entry name" value="GNAT"/>
    <property type="match status" value="1"/>
</dbReference>
<dbReference type="RefSeq" id="WP_075021289.1">
    <property type="nucleotide sequence ID" value="NZ_FOVH01000004.1"/>
</dbReference>
<dbReference type="STRING" id="1993.SAMN04489713_104624"/>
<dbReference type="InterPro" id="IPR016181">
    <property type="entry name" value="Acyl_CoA_acyltransferase"/>
</dbReference>
<gene>
    <name evidence="2" type="ORF">SAMN04489713_104624</name>
</gene>
<sequence>MLVDHFPLVGLRLRTPRLELRLPSPEELGALAGVAAEGVHPPETMPFAVPWTDRPPAEVARGVVQHHWQMLAEWTPESWELDLTVFHAGEVAGQQTLRGRDLAVLRQVETGSWLGRRHQGQGIGTEMRAAVLHLAFSGLGADEALSSAFDTSHASQAVSRKLGYQANGIDRRVVRGEPRIDHRMRLTREDWERHRTVPVTVEGLAPCLPMFGLPESGAEDA</sequence>
<dbReference type="GO" id="GO:0005737">
    <property type="term" value="C:cytoplasm"/>
    <property type="evidence" value="ECO:0007669"/>
    <property type="project" value="TreeGrafter"/>
</dbReference>
<keyword evidence="2" id="KW-0808">Transferase</keyword>
<accession>A0A1I5FHQ1</accession>
<feature type="domain" description="N-acetyltransferase" evidence="1">
    <location>
        <begin position="18"/>
        <end position="189"/>
    </location>
</feature>
<organism evidence="2 3">
    <name type="scientific">Actinomadura madurae</name>
    <dbReference type="NCBI Taxonomy" id="1993"/>
    <lineage>
        <taxon>Bacteria</taxon>
        <taxon>Bacillati</taxon>
        <taxon>Actinomycetota</taxon>
        <taxon>Actinomycetes</taxon>
        <taxon>Streptosporangiales</taxon>
        <taxon>Thermomonosporaceae</taxon>
        <taxon>Actinomadura</taxon>
    </lineage>
</organism>
<dbReference type="GO" id="GO:1990189">
    <property type="term" value="F:protein N-terminal-serine acetyltransferase activity"/>
    <property type="evidence" value="ECO:0007669"/>
    <property type="project" value="TreeGrafter"/>
</dbReference>
<dbReference type="Proteomes" id="UP000183413">
    <property type="component" value="Unassembled WGS sequence"/>
</dbReference>
<keyword evidence="3" id="KW-1185">Reference proteome</keyword>
<reference evidence="2 3" key="1">
    <citation type="submission" date="2016-10" db="EMBL/GenBank/DDBJ databases">
        <authorList>
            <person name="de Groot N.N."/>
        </authorList>
    </citation>
    <scope>NUCLEOTIDE SEQUENCE [LARGE SCALE GENOMIC DNA]</scope>
    <source>
        <strain evidence="2 3">DSM 43067</strain>
    </source>
</reference>
<evidence type="ECO:0000259" key="1">
    <source>
        <dbReference type="PROSITE" id="PS51186"/>
    </source>
</evidence>
<dbReference type="InterPro" id="IPR051908">
    <property type="entry name" value="Ribosomal_N-acetyltransferase"/>
</dbReference>
<dbReference type="GO" id="GO:0008999">
    <property type="term" value="F:protein-N-terminal-alanine acetyltransferase activity"/>
    <property type="evidence" value="ECO:0007669"/>
    <property type="project" value="TreeGrafter"/>
</dbReference>
<protein>
    <submittedName>
        <fullName evidence="2">Protein N-acetyltransferase, RimJ/RimL family</fullName>
    </submittedName>
</protein>
<dbReference type="AlphaFoldDB" id="A0A1I5FHQ1"/>
<dbReference type="PANTHER" id="PTHR43441">
    <property type="entry name" value="RIBOSOMAL-PROTEIN-SERINE ACETYLTRANSFERASE"/>
    <property type="match status" value="1"/>
</dbReference>
<dbReference type="SUPFAM" id="SSF55729">
    <property type="entry name" value="Acyl-CoA N-acyltransferases (Nat)"/>
    <property type="match status" value="1"/>
</dbReference>
<dbReference type="Gene3D" id="3.40.630.30">
    <property type="match status" value="1"/>
</dbReference>
<proteinExistence type="predicted"/>
<dbReference type="InParanoid" id="A0A1I5FHQ1"/>
<dbReference type="EMBL" id="FOVH01000004">
    <property type="protein sequence ID" value="SFO23328.1"/>
    <property type="molecule type" value="Genomic_DNA"/>
</dbReference>
<evidence type="ECO:0000313" key="3">
    <source>
        <dbReference type="Proteomes" id="UP000183413"/>
    </source>
</evidence>